<dbReference type="InterPro" id="IPR049712">
    <property type="entry name" value="Poly_export"/>
</dbReference>
<evidence type="ECO:0000259" key="1">
    <source>
        <dbReference type="Pfam" id="PF10531"/>
    </source>
</evidence>
<proteinExistence type="predicted"/>
<evidence type="ECO:0000313" key="3">
    <source>
        <dbReference type="Proteomes" id="UP000194161"/>
    </source>
</evidence>
<evidence type="ECO:0000313" key="2">
    <source>
        <dbReference type="EMBL" id="ARP97625.1"/>
    </source>
</evidence>
<dbReference type="Gene3D" id="3.10.560.10">
    <property type="entry name" value="Outer membrane lipoprotein wza domain like"/>
    <property type="match status" value="1"/>
</dbReference>
<gene>
    <name evidence="2" type="ORF">CAL15_23950</name>
</gene>
<dbReference type="Proteomes" id="UP000194161">
    <property type="component" value="Chromosome"/>
</dbReference>
<reference evidence="2 3" key="1">
    <citation type="submission" date="2017-05" db="EMBL/GenBank/DDBJ databases">
        <title>Complete and WGS of Bordetella genogroups.</title>
        <authorList>
            <person name="Spilker T."/>
            <person name="LiPuma J."/>
        </authorList>
    </citation>
    <scope>NUCLEOTIDE SEQUENCE [LARGE SCALE GENOMIC DNA]</scope>
    <source>
        <strain evidence="2 3">AU7206</strain>
    </source>
</reference>
<dbReference type="PANTHER" id="PTHR33619:SF3">
    <property type="entry name" value="POLYSACCHARIDE EXPORT PROTEIN GFCE-RELATED"/>
    <property type="match status" value="1"/>
</dbReference>
<protein>
    <recommendedName>
        <fullName evidence="1">Soluble ligand binding domain-containing protein</fullName>
    </recommendedName>
</protein>
<organism evidence="2 3">
    <name type="scientific">Bordetella genomosp. 13</name>
    <dbReference type="NCBI Taxonomy" id="463040"/>
    <lineage>
        <taxon>Bacteria</taxon>
        <taxon>Pseudomonadati</taxon>
        <taxon>Pseudomonadota</taxon>
        <taxon>Betaproteobacteria</taxon>
        <taxon>Burkholderiales</taxon>
        <taxon>Alcaligenaceae</taxon>
        <taxon>Bordetella</taxon>
    </lineage>
</organism>
<sequence length="134" mass="14639">MAGGTLPDASDTAVLMRRGDGGQQRVEMFVGNRQSPSRMVQDTELQPGDVVFLPQAPRFYIYGEVRGPGAYPVEHGLTVMRALSLAGGLTERASESRIDLNRTDVVTGDITKQRVKLGDKVQPGDVIHVDERLF</sequence>
<dbReference type="Pfam" id="PF10531">
    <property type="entry name" value="SLBB"/>
    <property type="match status" value="1"/>
</dbReference>
<feature type="domain" description="Soluble ligand binding" evidence="1">
    <location>
        <begin position="59"/>
        <end position="103"/>
    </location>
</feature>
<name>A0A1W6ZK42_9BORD</name>
<dbReference type="EMBL" id="CP021111">
    <property type="protein sequence ID" value="ARP97625.1"/>
    <property type="molecule type" value="Genomic_DNA"/>
</dbReference>
<accession>A0A1W6ZK42</accession>
<keyword evidence="3" id="KW-1185">Reference proteome</keyword>
<dbReference type="PANTHER" id="PTHR33619">
    <property type="entry name" value="POLYSACCHARIDE EXPORT PROTEIN GFCE-RELATED"/>
    <property type="match status" value="1"/>
</dbReference>
<dbReference type="InterPro" id="IPR019554">
    <property type="entry name" value="Soluble_ligand-bd"/>
</dbReference>
<dbReference type="STRING" id="463040.CAL15_23950"/>
<dbReference type="KEGG" id="bgm:CAL15_23950"/>
<dbReference type="GO" id="GO:0015159">
    <property type="term" value="F:polysaccharide transmembrane transporter activity"/>
    <property type="evidence" value="ECO:0007669"/>
    <property type="project" value="InterPro"/>
</dbReference>
<dbReference type="AlphaFoldDB" id="A0A1W6ZK42"/>